<evidence type="ECO:0000256" key="1">
    <source>
        <dbReference type="SAM" id="SignalP"/>
    </source>
</evidence>
<comment type="caution">
    <text evidence="2">The sequence shown here is derived from an EMBL/GenBank/DDBJ whole genome shotgun (WGS) entry which is preliminary data.</text>
</comment>
<dbReference type="AlphaFoldDB" id="A0A0V8JNW9"/>
<evidence type="ECO:0000313" key="3">
    <source>
        <dbReference type="Proteomes" id="UP000053681"/>
    </source>
</evidence>
<evidence type="ECO:0000313" key="2">
    <source>
        <dbReference type="EMBL" id="KSU88689.1"/>
    </source>
</evidence>
<protein>
    <submittedName>
        <fullName evidence="2">Uncharacterized protein</fullName>
    </submittedName>
</protein>
<keyword evidence="3" id="KW-1185">Reference proteome</keyword>
<feature type="chain" id="PRO_5006894078" evidence="1">
    <location>
        <begin position="28"/>
        <end position="219"/>
    </location>
</feature>
<dbReference type="Proteomes" id="UP000053681">
    <property type="component" value="Unassembled WGS sequence"/>
</dbReference>
<feature type="signal peptide" evidence="1">
    <location>
        <begin position="1"/>
        <end position="27"/>
    </location>
</feature>
<name>A0A0V8JNW9_9BACI</name>
<gene>
    <name evidence="2" type="ORF">AS180_06825</name>
</gene>
<organism evidence="2 3">
    <name type="scientific">Priestia veravalensis</name>
    <dbReference type="NCBI Taxonomy" id="1414648"/>
    <lineage>
        <taxon>Bacteria</taxon>
        <taxon>Bacillati</taxon>
        <taxon>Bacillota</taxon>
        <taxon>Bacilli</taxon>
        <taxon>Bacillales</taxon>
        <taxon>Bacillaceae</taxon>
        <taxon>Priestia</taxon>
    </lineage>
</organism>
<sequence>MLKKEMLFCVSIILLGFTFFATKPASAMSTGSERYTISSYVAYLNTQGESDSAEQFSALSPEQQEKVIYYLNHPDELLNSIEVTESVDYDDAPTSNTAVASAYATSRFSTLSSGVSRTASYTAQYKIAGFTTTQVKATVYYSTSGSNVTSVQSVSGKVVKNVNPLVSISKQNSKTWVSSNRAYGQIDWNWKVGFKTAGVKRQTVYGTASGSSGGSSSTL</sequence>
<proteinExistence type="predicted"/>
<keyword evidence="1" id="KW-0732">Signal</keyword>
<accession>A0A0V8JNW9</accession>
<reference evidence="2 3" key="1">
    <citation type="submission" date="2015-11" db="EMBL/GenBank/DDBJ databases">
        <title>Bacillus caseinolyticus sp nov.</title>
        <authorList>
            <person name="Dastager S.G."/>
            <person name="Mawlankar R."/>
        </authorList>
    </citation>
    <scope>NUCLEOTIDE SEQUENCE [LARGE SCALE GENOMIC DNA]</scope>
    <source>
        <strain evidence="2 3">SGD-V-76</strain>
    </source>
</reference>
<dbReference type="EMBL" id="LNQP01000017">
    <property type="protein sequence ID" value="KSU88689.1"/>
    <property type="molecule type" value="Genomic_DNA"/>
</dbReference>